<accession>A0A9D4VAC6</accession>
<sequence length="138" mass="14853">MAKRMRLSAVLLVCAVETLLLIMMKTTAVVEGRTCGLGDVVLSNEYLGEGLCQWGLVNNCPCEASNIVANCEDRRWKQSLISPFAMAVDKPTFGRCTFFPGSSIAPATSGKRFGRTYPCPGDTIPLSLVAADFGQPCK</sequence>
<dbReference type="EMBL" id="JABFUD020000003">
    <property type="protein sequence ID" value="KAI5082023.1"/>
    <property type="molecule type" value="Genomic_DNA"/>
</dbReference>
<organism evidence="2 3">
    <name type="scientific">Adiantum capillus-veneris</name>
    <name type="common">Maidenhair fern</name>
    <dbReference type="NCBI Taxonomy" id="13818"/>
    <lineage>
        <taxon>Eukaryota</taxon>
        <taxon>Viridiplantae</taxon>
        <taxon>Streptophyta</taxon>
        <taxon>Embryophyta</taxon>
        <taxon>Tracheophyta</taxon>
        <taxon>Polypodiopsida</taxon>
        <taxon>Polypodiidae</taxon>
        <taxon>Polypodiales</taxon>
        <taxon>Pteridineae</taxon>
        <taxon>Pteridaceae</taxon>
        <taxon>Vittarioideae</taxon>
        <taxon>Adiantum</taxon>
    </lineage>
</organism>
<gene>
    <name evidence="2" type="ORF">GOP47_0001766</name>
</gene>
<protein>
    <submittedName>
        <fullName evidence="2">Uncharacterized protein</fullName>
    </submittedName>
</protein>
<dbReference type="AlphaFoldDB" id="A0A9D4VAC6"/>
<evidence type="ECO:0000256" key="1">
    <source>
        <dbReference type="SAM" id="SignalP"/>
    </source>
</evidence>
<proteinExistence type="predicted"/>
<keyword evidence="3" id="KW-1185">Reference proteome</keyword>
<dbReference type="Proteomes" id="UP000886520">
    <property type="component" value="Chromosome 2"/>
</dbReference>
<evidence type="ECO:0000313" key="2">
    <source>
        <dbReference type="EMBL" id="KAI5082023.1"/>
    </source>
</evidence>
<reference evidence="2" key="1">
    <citation type="submission" date="2021-01" db="EMBL/GenBank/DDBJ databases">
        <title>Adiantum capillus-veneris genome.</title>
        <authorList>
            <person name="Fang Y."/>
            <person name="Liao Q."/>
        </authorList>
    </citation>
    <scope>NUCLEOTIDE SEQUENCE</scope>
    <source>
        <strain evidence="2">H3</strain>
        <tissue evidence="2">Leaf</tissue>
    </source>
</reference>
<name>A0A9D4VAC6_ADICA</name>
<dbReference type="OrthoDB" id="1973305at2759"/>
<feature type="chain" id="PRO_5039468085" evidence="1">
    <location>
        <begin position="29"/>
        <end position="138"/>
    </location>
</feature>
<evidence type="ECO:0000313" key="3">
    <source>
        <dbReference type="Proteomes" id="UP000886520"/>
    </source>
</evidence>
<keyword evidence="1" id="KW-0732">Signal</keyword>
<feature type="signal peptide" evidence="1">
    <location>
        <begin position="1"/>
        <end position="28"/>
    </location>
</feature>
<comment type="caution">
    <text evidence="2">The sequence shown here is derived from an EMBL/GenBank/DDBJ whole genome shotgun (WGS) entry which is preliminary data.</text>
</comment>